<proteinExistence type="predicted"/>
<protein>
    <submittedName>
        <fullName evidence="2">Polysaccharide pyruvyl transferase CsaB</fullName>
    </submittedName>
</protein>
<dbReference type="AlphaFoldDB" id="A0A2R4VYZ3"/>
<keyword evidence="2" id="KW-0808">Transferase</keyword>
<dbReference type="PANTHER" id="PTHR36836:SF1">
    <property type="entry name" value="COLANIC ACID BIOSYNTHESIS PROTEIN WCAK"/>
    <property type="match status" value="1"/>
</dbReference>
<organism evidence="2 3">
    <name type="scientific">Thermodesulfobium acidiphilum</name>
    <dbReference type="NCBI Taxonomy" id="1794699"/>
    <lineage>
        <taxon>Bacteria</taxon>
        <taxon>Pseudomonadati</taxon>
        <taxon>Thermodesulfobiota</taxon>
        <taxon>Thermodesulfobiia</taxon>
        <taxon>Thermodesulfobiales</taxon>
        <taxon>Thermodesulfobiaceae</taxon>
        <taxon>Thermodesulfobium</taxon>
    </lineage>
</organism>
<dbReference type="Pfam" id="PF04230">
    <property type="entry name" value="PS_pyruv_trans"/>
    <property type="match status" value="1"/>
</dbReference>
<feature type="domain" description="Polysaccharide pyruvyl transferase" evidence="1">
    <location>
        <begin position="12"/>
        <end position="263"/>
    </location>
</feature>
<evidence type="ECO:0000313" key="2">
    <source>
        <dbReference type="EMBL" id="AWB09670.1"/>
    </source>
</evidence>
<dbReference type="RefSeq" id="WP_108308282.1">
    <property type="nucleotide sequence ID" value="NZ_CP020921.1"/>
</dbReference>
<sequence>MDFLIGYFGAGNVGDDAILQAYLLKNKNAVKILWNSKKSALNHVEKESLFDVLKNIFLADRIIFPGGGIIQDRTSFFSLLFYTGIVFIASLLKKRIYMLSQSLGPIERSRSKFFVKALNNVEVLALRDPISISLAKRLRLRSDIIKEVSDITLTIDFVLPKKEKIFGINLRNCEESSRAVQELVIFSERLKSEGFLIRGVAFDKEDERFLKSLPIKFDEIFYGNFINSFRSVAQCEMFVATRFHSAAFCVKSLTPFVAIDYDPKVRGFMRQVGLEKYCYKSPSFEELLEFYNNKKFIEKQISMRIGELEKLAYKNFEFI</sequence>
<name>A0A2R4VYZ3_THEAF</name>
<dbReference type="Proteomes" id="UP000244792">
    <property type="component" value="Chromosome"/>
</dbReference>
<gene>
    <name evidence="2" type="ORF">TDSAC_0287</name>
</gene>
<dbReference type="EMBL" id="CP020921">
    <property type="protein sequence ID" value="AWB09670.1"/>
    <property type="molecule type" value="Genomic_DNA"/>
</dbReference>
<dbReference type="OrthoDB" id="3199616at2"/>
<dbReference type="InterPro" id="IPR007345">
    <property type="entry name" value="Polysacch_pyruvyl_Trfase"/>
</dbReference>
<keyword evidence="3" id="KW-1185">Reference proteome</keyword>
<reference evidence="2 3" key="1">
    <citation type="submission" date="2017-04" db="EMBL/GenBank/DDBJ databases">
        <title>Genomic insights into metabolism of Thermodesulfobium acidiphilum.</title>
        <authorList>
            <person name="Toshchakov S.V."/>
            <person name="Frolov E.N."/>
            <person name="Kublanov I.V."/>
            <person name="Samarov N.I."/>
            <person name="Novikov A."/>
            <person name="Lebedinsky A.V."/>
            <person name="Bonch-Osmolovskaya E.A."/>
            <person name="Chernyh N.A."/>
        </authorList>
    </citation>
    <scope>NUCLEOTIDE SEQUENCE [LARGE SCALE GENOMIC DNA]</scope>
    <source>
        <strain evidence="2 3">3127-1</strain>
    </source>
</reference>
<evidence type="ECO:0000313" key="3">
    <source>
        <dbReference type="Proteomes" id="UP000244792"/>
    </source>
</evidence>
<accession>A0A2R4VYZ3</accession>
<dbReference type="KEGG" id="taci:TDSAC_0287"/>
<evidence type="ECO:0000259" key="1">
    <source>
        <dbReference type="Pfam" id="PF04230"/>
    </source>
</evidence>
<dbReference type="GO" id="GO:0016740">
    <property type="term" value="F:transferase activity"/>
    <property type="evidence" value="ECO:0007669"/>
    <property type="project" value="UniProtKB-KW"/>
</dbReference>
<dbReference type="PANTHER" id="PTHR36836">
    <property type="entry name" value="COLANIC ACID BIOSYNTHESIS PROTEIN WCAK"/>
    <property type="match status" value="1"/>
</dbReference>